<evidence type="ECO:0000256" key="2">
    <source>
        <dbReference type="ARBA" id="ARBA00022448"/>
    </source>
</evidence>
<dbReference type="Proteomes" id="UP001143509">
    <property type="component" value="Unassembled WGS sequence"/>
</dbReference>
<evidence type="ECO:0000256" key="3">
    <source>
        <dbReference type="ARBA" id="ARBA00022452"/>
    </source>
</evidence>
<keyword evidence="5 7" id="KW-0472">Membrane</keyword>
<evidence type="ECO:0000256" key="6">
    <source>
        <dbReference type="ARBA" id="ARBA00023237"/>
    </source>
</evidence>
<evidence type="ECO:0000256" key="8">
    <source>
        <dbReference type="SAM" id="SignalP"/>
    </source>
</evidence>
<feature type="signal peptide" evidence="8">
    <location>
        <begin position="1"/>
        <end position="22"/>
    </location>
</feature>
<feature type="chain" id="PRO_5047479815" evidence="8">
    <location>
        <begin position="23"/>
        <end position="827"/>
    </location>
</feature>
<keyword evidence="6 7" id="KW-0998">Cell outer membrane</keyword>
<dbReference type="PROSITE" id="PS52016">
    <property type="entry name" value="TONB_DEPENDENT_REC_3"/>
    <property type="match status" value="1"/>
</dbReference>
<comment type="caution">
    <text evidence="9">The sequence shown here is derived from an EMBL/GenBank/DDBJ whole genome shotgun (WGS) entry which is preliminary data.</text>
</comment>
<comment type="subcellular location">
    <subcellularLocation>
        <location evidence="1 7">Cell outer membrane</location>
        <topology evidence="1 7">Multi-pass membrane protein</topology>
    </subcellularLocation>
</comment>
<keyword evidence="3 7" id="KW-1134">Transmembrane beta strand</keyword>
<evidence type="ECO:0000256" key="5">
    <source>
        <dbReference type="ARBA" id="ARBA00023136"/>
    </source>
</evidence>
<dbReference type="InterPro" id="IPR039426">
    <property type="entry name" value="TonB-dep_rcpt-like"/>
</dbReference>
<comment type="similarity">
    <text evidence="7">Belongs to the TonB-dependent receptor family.</text>
</comment>
<protein>
    <submittedName>
        <fullName evidence="9">TonB-dependent receptor</fullName>
    </submittedName>
</protein>
<name>A0ABQ5T5J8_9CAUL</name>
<accession>A0ABQ5T5J8</accession>
<reference evidence="9" key="1">
    <citation type="journal article" date="2014" name="Int. J. Syst. Evol. Microbiol.">
        <title>Complete genome of a new Firmicutes species belonging to the dominant human colonic microbiota ('Ruminococcus bicirculans') reveals two chromosomes and a selective capacity to utilize plant glucans.</title>
        <authorList>
            <consortium name="NISC Comparative Sequencing Program"/>
            <person name="Wegmann U."/>
            <person name="Louis P."/>
            <person name="Goesmann A."/>
            <person name="Henrissat B."/>
            <person name="Duncan S.H."/>
            <person name="Flint H.J."/>
        </authorList>
    </citation>
    <scope>NUCLEOTIDE SEQUENCE</scope>
    <source>
        <strain evidence="9">VKM B-1499</strain>
    </source>
</reference>
<dbReference type="Gene3D" id="2.40.170.20">
    <property type="entry name" value="TonB-dependent receptor, beta-barrel domain"/>
    <property type="match status" value="1"/>
</dbReference>
<keyword evidence="4 7" id="KW-0812">Transmembrane</keyword>
<evidence type="ECO:0000313" key="9">
    <source>
        <dbReference type="EMBL" id="GLK47837.1"/>
    </source>
</evidence>
<keyword evidence="2 7" id="KW-0813">Transport</keyword>
<proteinExistence type="inferred from homology"/>
<organism evidence="9 10">
    <name type="scientific">Brevundimonas intermedia</name>
    <dbReference type="NCBI Taxonomy" id="74315"/>
    <lineage>
        <taxon>Bacteria</taxon>
        <taxon>Pseudomonadati</taxon>
        <taxon>Pseudomonadota</taxon>
        <taxon>Alphaproteobacteria</taxon>
        <taxon>Caulobacterales</taxon>
        <taxon>Caulobacteraceae</taxon>
        <taxon>Brevundimonas</taxon>
    </lineage>
</organism>
<dbReference type="InterPro" id="IPR036942">
    <property type="entry name" value="Beta-barrel_TonB_sf"/>
</dbReference>
<keyword evidence="8" id="KW-0732">Signal</keyword>
<gene>
    <name evidence="9" type="ORF">GCM10017620_08100</name>
</gene>
<dbReference type="Gene3D" id="2.170.130.10">
    <property type="entry name" value="TonB-dependent receptor, plug domain"/>
    <property type="match status" value="1"/>
</dbReference>
<evidence type="ECO:0000313" key="10">
    <source>
        <dbReference type="Proteomes" id="UP001143509"/>
    </source>
</evidence>
<reference evidence="9" key="2">
    <citation type="submission" date="2023-01" db="EMBL/GenBank/DDBJ databases">
        <authorList>
            <person name="Sun Q."/>
            <person name="Evtushenko L."/>
        </authorList>
    </citation>
    <scope>NUCLEOTIDE SEQUENCE</scope>
    <source>
        <strain evidence="9">VKM B-1499</strain>
    </source>
</reference>
<keyword evidence="9" id="KW-0675">Receptor</keyword>
<sequence>MRIVLVSSASAAALLLAGAAQAQTTPSIEDAIPTVVVADESKASTAYRFGSAVESGTTVFSGDSVHDRAPGSGDANQLLKLAPTVQFSADEGMADDESLQDLRPSRISISGSSYLDNLFVLDGVGVNSRLDSFNTNAQHYDEVAGAASAQSIWVDSSLIGEIKLIDSNVSAEYGGFLGGVVDIKTRAPAHAYGATAYYGFTQTDMASYRMTDAVRAELEGVYPEKPDYEKSRYGFTVDLPINERLRLLGGYNYSESTVTYYRGATYGGGPFGQTSKSENFLLKGEYDLAGDLTLEGQVTWSPYESMNASGNGIDNQMYQHGGGLASNLRLRGKHGAAEWTVQLTYADSDNDRDAPAVNLSLPSSVASVNWCTSTNCTMGSFGDLEQSQQDYGLKTTWSQPLAGGKLTSGFDFTHTTAEKNRPQDNYAYSRSTVSSAIRCLYPEEAAALTCVPSSYVLTQYSVYRAYQTEVDLQTYSLWANYDLDWRGFDVRAGLRYDHDTFLGNHDFSPRLSVARDLPWFGMTATLGVNRYYSRGFLGYALRENAPDNYIYRRTPVGGVYGDWTLYSHTSTARYSDSDLKTPYSDELTAAVSGGLLGGEYRIKGILREGKDQFSLTETTETYVSDTLGTRTRTVSTADNDGSSSYRGLSVEWMRNFGRHSISFNSNFSHTESSITDYYDELEDTASEMVYYKGEVVSLWTALADNQRPDYASPIIINADWGSTWLDGRIRTNVNARFKDEFTQIEDTGENITVGGSSYDIYGEVQYDASIDANLSLQAEIARTQFGTASLDLRVNNLFDTIRNNNSTATTQPYQLGRNLWVTLKYKY</sequence>
<evidence type="ECO:0000256" key="1">
    <source>
        <dbReference type="ARBA" id="ARBA00004571"/>
    </source>
</evidence>
<evidence type="ECO:0000256" key="4">
    <source>
        <dbReference type="ARBA" id="ARBA00022692"/>
    </source>
</evidence>
<dbReference type="SUPFAM" id="SSF56935">
    <property type="entry name" value="Porins"/>
    <property type="match status" value="1"/>
</dbReference>
<dbReference type="InterPro" id="IPR037066">
    <property type="entry name" value="Plug_dom_sf"/>
</dbReference>
<keyword evidence="10" id="KW-1185">Reference proteome</keyword>
<dbReference type="EMBL" id="BSFD01000002">
    <property type="protein sequence ID" value="GLK47837.1"/>
    <property type="molecule type" value="Genomic_DNA"/>
</dbReference>
<evidence type="ECO:0000256" key="7">
    <source>
        <dbReference type="PROSITE-ProRule" id="PRU01360"/>
    </source>
</evidence>
<dbReference type="RefSeq" id="WP_271164112.1">
    <property type="nucleotide sequence ID" value="NZ_BSFD01000002.1"/>
</dbReference>